<dbReference type="GO" id="GO:0016491">
    <property type="term" value="F:oxidoreductase activity"/>
    <property type="evidence" value="ECO:0007669"/>
    <property type="project" value="UniProtKB-KW"/>
</dbReference>
<name>A0ABZ2LTE6_9BACT</name>
<feature type="domain" description="Fatty acid desaturase" evidence="2">
    <location>
        <begin position="29"/>
        <end position="266"/>
    </location>
</feature>
<evidence type="ECO:0000313" key="3">
    <source>
        <dbReference type="EMBL" id="WXB12869.1"/>
    </source>
</evidence>
<keyword evidence="1" id="KW-1133">Transmembrane helix</keyword>
<dbReference type="SUPFAM" id="SSF53850">
    <property type="entry name" value="Periplasmic binding protein-like II"/>
    <property type="match status" value="1"/>
</dbReference>
<evidence type="ECO:0000256" key="1">
    <source>
        <dbReference type="SAM" id="Phobius"/>
    </source>
</evidence>
<protein>
    <submittedName>
        <fullName evidence="3">Fatty acid desaturase</fullName>
        <ecNumber evidence="3">1.14.19.-</ecNumber>
    </submittedName>
</protein>
<reference evidence="3 4" key="1">
    <citation type="submission" date="2021-12" db="EMBL/GenBank/DDBJ databases">
        <title>Discovery of the Pendulisporaceae a myxobacterial family with distinct sporulation behavior and unique specialized metabolism.</title>
        <authorList>
            <person name="Garcia R."/>
            <person name="Popoff A."/>
            <person name="Bader C.D."/>
            <person name="Loehr J."/>
            <person name="Walesch S."/>
            <person name="Walt C."/>
            <person name="Boldt J."/>
            <person name="Bunk B."/>
            <person name="Haeckl F.J.F.P.J."/>
            <person name="Gunesch A.P."/>
            <person name="Birkelbach J."/>
            <person name="Nuebel U."/>
            <person name="Pietschmann T."/>
            <person name="Bach T."/>
            <person name="Mueller R."/>
        </authorList>
    </citation>
    <scope>NUCLEOTIDE SEQUENCE [LARGE SCALE GENOMIC DNA]</scope>
    <source>
        <strain evidence="3 4">MSr11954</strain>
    </source>
</reference>
<dbReference type="PANTHER" id="PTHR35841:SF1">
    <property type="entry name" value="PHOSPHONATES-BINDING PERIPLASMIC PROTEIN"/>
    <property type="match status" value="1"/>
</dbReference>
<dbReference type="EMBL" id="CP089984">
    <property type="protein sequence ID" value="WXB12869.1"/>
    <property type="molecule type" value="Genomic_DNA"/>
</dbReference>
<dbReference type="Pfam" id="PF12974">
    <property type="entry name" value="Phosphonate-bd"/>
    <property type="match status" value="1"/>
</dbReference>
<accession>A0ABZ2LTE6</accession>
<keyword evidence="4" id="KW-1185">Reference proteome</keyword>
<keyword evidence="3" id="KW-0560">Oxidoreductase</keyword>
<evidence type="ECO:0000259" key="2">
    <source>
        <dbReference type="Pfam" id="PF00487"/>
    </source>
</evidence>
<gene>
    <name evidence="3" type="ORF">LZC94_34080</name>
</gene>
<organism evidence="3 4">
    <name type="scientific">Pendulispora albinea</name>
    <dbReference type="NCBI Taxonomy" id="2741071"/>
    <lineage>
        <taxon>Bacteria</taxon>
        <taxon>Pseudomonadati</taxon>
        <taxon>Myxococcota</taxon>
        <taxon>Myxococcia</taxon>
        <taxon>Myxococcales</taxon>
        <taxon>Sorangiineae</taxon>
        <taxon>Pendulisporaceae</taxon>
        <taxon>Pendulispora</taxon>
    </lineage>
</organism>
<evidence type="ECO:0000313" key="4">
    <source>
        <dbReference type="Proteomes" id="UP001370348"/>
    </source>
</evidence>
<dbReference type="InterPro" id="IPR005804">
    <property type="entry name" value="FA_desaturase_dom"/>
</dbReference>
<proteinExistence type="predicted"/>
<dbReference type="Proteomes" id="UP001370348">
    <property type="component" value="Chromosome"/>
</dbReference>
<dbReference type="Pfam" id="PF00487">
    <property type="entry name" value="FA_desaturase"/>
    <property type="match status" value="1"/>
</dbReference>
<dbReference type="PANTHER" id="PTHR35841">
    <property type="entry name" value="PHOSPHONATES-BINDING PERIPLASMIC PROTEIN"/>
    <property type="match status" value="1"/>
</dbReference>
<feature type="transmembrane region" description="Helical" evidence="1">
    <location>
        <begin position="162"/>
        <end position="179"/>
    </location>
</feature>
<sequence length="550" mass="60913">MWARLHGPTWVVAVLTYGGWLAATYAHRWVPLPILAAIGGFLIAWQGSLQHETIHGHPAGPKWLPRALGSPPLALWLPYELYRDSHRRHHATANLTHPEHDPESSFVRRDDWQRMPPWLRTLVAMQATALGRMLVGPFLTIARFLKHECAAVVAREPGRRRIWALHLVAVSLVLAWVLAVSGMPLWKYLLAFVYPGTGLTLLRSLAEHRADPIPARRTTVVEAGWLFRLLYLNNNFHVTHHRAPHVPWFQLPALWRGERERVLRDGSHVVYGEGYLSIVRAHAIQPIANLGMYDGGDLTAANDELWTRIAERLRARGMIGVPSSLERHRPLDAIWSGPLLFGQTCGHPFASRLSEKMKVVGVPVYEQPGCEGIQHRSFIVVRASSELRRPLDLLGRRAIINDPESNTGRNLFGDALVAAGARYPFFATVTISGSHLASLTAVADGAADAAAIDCVTYAHSLRANPRLGNVTRILLETRLSPSLPFITSRENDADALLAAAREALADPRTQASRRALGLVGIEAIDARAYGLTRQLAVHADMVFGPKGYDL</sequence>
<feature type="transmembrane region" description="Helical" evidence="1">
    <location>
        <begin position="30"/>
        <end position="48"/>
    </location>
</feature>
<feature type="transmembrane region" description="Helical" evidence="1">
    <location>
        <begin position="6"/>
        <end position="23"/>
    </location>
</feature>
<dbReference type="Gene3D" id="3.40.190.10">
    <property type="entry name" value="Periplasmic binding protein-like II"/>
    <property type="match status" value="1"/>
</dbReference>
<keyword evidence="1" id="KW-0472">Membrane</keyword>
<keyword evidence="1" id="KW-0812">Transmembrane</keyword>
<dbReference type="RefSeq" id="WP_394822488.1">
    <property type="nucleotide sequence ID" value="NZ_CP089984.1"/>
</dbReference>
<dbReference type="EC" id="1.14.19.-" evidence="3"/>